<name>A0AB73BS17_9LACO</name>
<evidence type="ECO:0000313" key="1">
    <source>
        <dbReference type="EMBL" id="KAA8799384.1"/>
    </source>
</evidence>
<accession>A0AB73BS17</accession>
<evidence type="ECO:0000313" key="2">
    <source>
        <dbReference type="Proteomes" id="UP000322051"/>
    </source>
</evidence>
<comment type="caution">
    <text evidence="1">The sequence shown here is derived from an EMBL/GenBank/DDBJ whole genome shotgun (WGS) entry which is preliminary data.</text>
</comment>
<dbReference type="RefSeq" id="WP_150352677.1">
    <property type="nucleotide sequence ID" value="NZ_CP039266.1"/>
</dbReference>
<sequence length="305" mass="36646">MKKCFPTNRNIIFELNSQKITKRQKEIIHSFYKQQREAYVIKQKDKESKKEIIKIENADTIILPPDNVISNMTISENEENIMSFFKTPTLFSLYLQIENYFDQRLFKNYFERGYLFDFIQAIDELLSYIPKKKGITVTNDGYLSQYSHFLAFFSSLDNSSKEEVKVKFPQLTKEYKEWTKSNRKDNQYIDLTFSSKEFVKSIYLEIQSLLVRKKIDYFSPSSRNEEIKKDNFASWIHKETILNDKYQSSINTAEVITARWIVNIIYEKMILLDFSVLEKYFMNYVLSYIHHPDYYEGKNERMFKS</sequence>
<dbReference type="EMBL" id="VUAO01000003">
    <property type="protein sequence ID" value="KAA8799384.1"/>
    <property type="molecule type" value="Genomic_DNA"/>
</dbReference>
<organism evidence="1 2">
    <name type="scientific">Lactobacillus crispatus</name>
    <dbReference type="NCBI Taxonomy" id="47770"/>
    <lineage>
        <taxon>Bacteria</taxon>
        <taxon>Bacillati</taxon>
        <taxon>Bacillota</taxon>
        <taxon>Bacilli</taxon>
        <taxon>Lactobacillales</taxon>
        <taxon>Lactobacillaceae</taxon>
        <taxon>Lactobacillus</taxon>
    </lineage>
</organism>
<dbReference type="GeneID" id="69823045"/>
<reference evidence="1 2" key="1">
    <citation type="submission" date="2019-09" db="EMBL/GenBank/DDBJ databases">
        <title>Comparative analysis of L. crispatus genomes revealed niche specific adaptation to different host and body sites.</title>
        <authorList>
            <person name="Pan M."/>
            <person name="Hidalgo-Cantabrana C."/>
            <person name="Barrangou R."/>
        </authorList>
    </citation>
    <scope>NUCLEOTIDE SEQUENCE [LARGE SCALE GENOMIC DNA]</scope>
    <source>
        <strain evidence="1 2">NCK973</strain>
    </source>
</reference>
<protein>
    <submittedName>
        <fullName evidence="1">Uncharacterized protein</fullName>
    </submittedName>
</protein>
<dbReference type="AlphaFoldDB" id="A0AB73BS17"/>
<proteinExistence type="predicted"/>
<gene>
    <name evidence="1" type="ORF">F1C02_01915</name>
</gene>
<dbReference type="Proteomes" id="UP000322051">
    <property type="component" value="Unassembled WGS sequence"/>
</dbReference>